<protein>
    <submittedName>
        <fullName evidence="1">Unnamed protein product</fullName>
    </submittedName>
</protein>
<keyword evidence="2" id="KW-1185">Reference proteome</keyword>
<evidence type="ECO:0000313" key="2">
    <source>
        <dbReference type="Proteomes" id="UP001165064"/>
    </source>
</evidence>
<reference evidence="1" key="1">
    <citation type="submission" date="2023-04" db="EMBL/GenBank/DDBJ databases">
        <title>Ambrosiozyma monospora NBRC 10751.</title>
        <authorList>
            <person name="Ichikawa N."/>
            <person name="Sato H."/>
            <person name="Tonouchi N."/>
        </authorList>
    </citation>
    <scope>NUCLEOTIDE SEQUENCE</scope>
    <source>
        <strain evidence="1">NBRC 10751</strain>
    </source>
</reference>
<comment type="caution">
    <text evidence="1">The sequence shown here is derived from an EMBL/GenBank/DDBJ whole genome shotgun (WGS) entry which is preliminary data.</text>
</comment>
<gene>
    <name evidence="1" type="ORF">Amon02_000615200</name>
</gene>
<sequence length="420" mass="47376">MDMAHFFSHESRLRPLSSSEAEIGNGALTLDNSDKPLDLTPNGTITAVNSANQLSKRNTQVVSASSAGIRALIMQFTSLYLRNPAKLFRPSRFDYLTMARVLMHGELAAKPYSFKTHSSLAVLYHSIKREGWSFIPRQVLPPLVANSAVGVILYSTYLTSLQYFNGKSQKTLEDPHPIDTFRAGFLAGAASSIAASPIDALYARSTYSELVSGKHNNLWEYSVHKLSQIGLVGVFAGFSLNFAKESLGFAFYFSVFEFVKNQGYHKTRDLIHWYDYWKARIIHREKDPQLKSYPNSEKALQLSFILVAGASAASVLLAIQHPINKIQKIHMSRLEALDIYNEMNQIERKKFFKLYYNSYIETWEIIVSRYSKSGLSWLGFFYKGFIRTTLTSIPATSIGLLVFEISRQKLSLDIQETLAA</sequence>
<dbReference type="Proteomes" id="UP001165064">
    <property type="component" value="Unassembled WGS sequence"/>
</dbReference>
<evidence type="ECO:0000313" key="1">
    <source>
        <dbReference type="EMBL" id="GME83411.1"/>
    </source>
</evidence>
<dbReference type="EMBL" id="BSXS01004737">
    <property type="protein sequence ID" value="GME83411.1"/>
    <property type="molecule type" value="Genomic_DNA"/>
</dbReference>
<name>A0ACB5TA14_AMBMO</name>
<accession>A0ACB5TA14</accession>
<proteinExistence type="predicted"/>
<organism evidence="1 2">
    <name type="scientific">Ambrosiozyma monospora</name>
    <name type="common">Yeast</name>
    <name type="synonym">Endomycopsis monosporus</name>
    <dbReference type="NCBI Taxonomy" id="43982"/>
    <lineage>
        <taxon>Eukaryota</taxon>
        <taxon>Fungi</taxon>
        <taxon>Dikarya</taxon>
        <taxon>Ascomycota</taxon>
        <taxon>Saccharomycotina</taxon>
        <taxon>Pichiomycetes</taxon>
        <taxon>Pichiales</taxon>
        <taxon>Pichiaceae</taxon>
        <taxon>Ambrosiozyma</taxon>
    </lineage>
</organism>